<reference evidence="2" key="1">
    <citation type="submission" date="2025-08" db="UniProtKB">
        <authorList>
            <consortium name="Ensembl"/>
        </authorList>
    </citation>
    <scope>IDENTIFICATION</scope>
</reference>
<name>A0A8C2XNT4_CYCLU</name>
<accession>A0A8C2XNT4</accession>
<evidence type="ECO:0000313" key="2">
    <source>
        <dbReference type="Ensembl" id="ENSCLMP00005021489.1"/>
    </source>
</evidence>
<sequence>MTTQICLTHSIMDCGVPATVMARSVELAPPPLPMSEPHWLAGTTRRMVTGGLLVAVLLVIEVLMSCREGGMTKRVKGGKKKTKLESVNSVATTCQI</sequence>
<keyword evidence="1" id="KW-0812">Transmembrane</keyword>
<proteinExistence type="predicted"/>
<dbReference type="Proteomes" id="UP000694565">
    <property type="component" value="Unplaced"/>
</dbReference>
<keyword evidence="1" id="KW-1133">Transmembrane helix</keyword>
<dbReference type="AlphaFoldDB" id="A0A8C2XNT4"/>
<evidence type="ECO:0000313" key="3">
    <source>
        <dbReference type="Proteomes" id="UP000694565"/>
    </source>
</evidence>
<keyword evidence="1" id="KW-0472">Membrane</keyword>
<reference evidence="2" key="2">
    <citation type="submission" date="2025-09" db="UniProtKB">
        <authorList>
            <consortium name="Ensembl"/>
        </authorList>
    </citation>
    <scope>IDENTIFICATION</scope>
</reference>
<evidence type="ECO:0000256" key="1">
    <source>
        <dbReference type="SAM" id="Phobius"/>
    </source>
</evidence>
<protein>
    <submittedName>
        <fullName evidence="2">Uncharacterized protein</fullName>
    </submittedName>
</protein>
<keyword evidence="3" id="KW-1185">Reference proteome</keyword>
<feature type="transmembrane region" description="Helical" evidence="1">
    <location>
        <begin position="47"/>
        <end position="66"/>
    </location>
</feature>
<organism evidence="2 3">
    <name type="scientific">Cyclopterus lumpus</name>
    <name type="common">Lumpsucker</name>
    <dbReference type="NCBI Taxonomy" id="8103"/>
    <lineage>
        <taxon>Eukaryota</taxon>
        <taxon>Metazoa</taxon>
        <taxon>Chordata</taxon>
        <taxon>Craniata</taxon>
        <taxon>Vertebrata</taxon>
        <taxon>Euteleostomi</taxon>
        <taxon>Actinopterygii</taxon>
        <taxon>Neopterygii</taxon>
        <taxon>Teleostei</taxon>
        <taxon>Neoteleostei</taxon>
        <taxon>Acanthomorphata</taxon>
        <taxon>Eupercaria</taxon>
        <taxon>Perciformes</taxon>
        <taxon>Cottioidei</taxon>
        <taxon>Cottales</taxon>
        <taxon>Cyclopteridae</taxon>
        <taxon>Cyclopterus</taxon>
    </lineage>
</organism>
<dbReference type="Ensembl" id="ENSCLMT00005022553.1">
    <property type="protein sequence ID" value="ENSCLMP00005021489.1"/>
    <property type="gene ID" value="ENSCLMG00005010729.1"/>
</dbReference>